<organism evidence="4 5">
    <name type="scientific">Striga hermonthica</name>
    <name type="common">Purple witchweed</name>
    <name type="synonym">Buchnera hermonthica</name>
    <dbReference type="NCBI Taxonomy" id="68872"/>
    <lineage>
        <taxon>Eukaryota</taxon>
        <taxon>Viridiplantae</taxon>
        <taxon>Streptophyta</taxon>
        <taxon>Embryophyta</taxon>
        <taxon>Tracheophyta</taxon>
        <taxon>Spermatophyta</taxon>
        <taxon>Magnoliopsida</taxon>
        <taxon>eudicotyledons</taxon>
        <taxon>Gunneridae</taxon>
        <taxon>Pentapetalae</taxon>
        <taxon>asterids</taxon>
        <taxon>lamiids</taxon>
        <taxon>Lamiales</taxon>
        <taxon>Orobanchaceae</taxon>
        <taxon>Buchnereae</taxon>
        <taxon>Striga</taxon>
    </lineage>
</organism>
<gene>
    <name evidence="4" type="ORF">SHERM_21681</name>
</gene>
<comment type="caution">
    <text evidence="4">The sequence shown here is derived from an EMBL/GenBank/DDBJ whole genome shotgun (WGS) entry which is preliminary data.</text>
</comment>
<protein>
    <recommendedName>
        <fullName evidence="6">GAG-pre-integrase domain-containing protein</fullName>
    </recommendedName>
</protein>
<accession>A0A9N7RDR6</accession>
<evidence type="ECO:0008006" key="6">
    <source>
        <dbReference type="Google" id="ProtNLM"/>
    </source>
</evidence>
<dbReference type="InterPro" id="IPR025724">
    <property type="entry name" value="GAG-pre-integrase_dom"/>
</dbReference>
<reference evidence="4" key="1">
    <citation type="submission" date="2019-12" db="EMBL/GenBank/DDBJ databases">
        <authorList>
            <person name="Scholes J."/>
        </authorList>
    </citation>
    <scope>NUCLEOTIDE SEQUENCE</scope>
</reference>
<evidence type="ECO:0000256" key="1">
    <source>
        <dbReference type="SAM" id="MobiDB-lite"/>
    </source>
</evidence>
<evidence type="ECO:0000313" key="5">
    <source>
        <dbReference type="Proteomes" id="UP001153555"/>
    </source>
</evidence>
<dbReference type="Proteomes" id="UP001153555">
    <property type="component" value="Unassembled WGS sequence"/>
</dbReference>
<dbReference type="Pfam" id="PF22936">
    <property type="entry name" value="Pol_BBD"/>
    <property type="match status" value="1"/>
</dbReference>
<dbReference type="Pfam" id="PF13976">
    <property type="entry name" value="gag_pre-integrs"/>
    <property type="match status" value="1"/>
</dbReference>
<dbReference type="OrthoDB" id="1938972at2759"/>
<sequence>NKPTAPRSPGAAHSTQTNGAAAGGSTAGLHTLTDMEYRQLINLLGSVKMASSQPSDTQPLEGNITAFSRSWILDSGASEHMTGHLELLTNCTPIRGPCPITTANGTNSHATFRGTVSFSPIFKLHNVLYIPGFTCNLISIGKIVMDLNCYVTFRSSQCFFQDLTSKTLIGAGKLQGRVYRIEPSDVFAAATVTNSPGSIRVTPEMWHRRLGHPSHKILHLVSSTLVNKDHENPCDA</sequence>
<dbReference type="AlphaFoldDB" id="A0A9N7RDR6"/>
<dbReference type="InterPro" id="IPR054722">
    <property type="entry name" value="PolX-like_BBD"/>
</dbReference>
<feature type="non-terminal residue" evidence="4">
    <location>
        <position position="236"/>
    </location>
</feature>
<feature type="domain" description="GAG-pre-integrase" evidence="2">
    <location>
        <begin position="178"/>
        <end position="234"/>
    </location>
</feature>
<keyword evidence="5" id="KW-1185">Reference proteome</keyword>
<feature type="non-terminal residue" evidence="4">
    <location>
        <position position="1"/>
    </location>
</feature>
<evidence type="ECO:0000259" key="3">
    <source>
        <dbReference type="Pfam" id="PF22936"/>
    </source>
</evidence>
<feature type="region of interest" description="Disordered" evidence="1">
    <location>
        <begin position="1"/>
        <end position="27"/>
    </location>
</feature>
<evidence type="ECO:0000313" key="4">
    <source>
        <dbReference type="EMBL" id="CAA0824779.1"/>
    </source>
</evidence>
<dbReference type="EMBL" id="CACSLK010024787">
    <property type="protein sequence ID" value="CAA0824779.1"/>
    <property type="molecule type" value="Genomic_DNA"/>
</dbReference>
<feature type="domain" description="Retrovirus-related Pol polyprotein from transposon TNT 1-94-like beta-barrel" evidence="3">
    <location>
        <begin position="71"/>
        <end position="143"/>
    </location>
</feature>
<evidence type="ECO:0000259" key="2">
    <source>
        <dbReference type="Pfam" id="PF13976"/>
    </source>
</evidence>
<proteinExistence type="predicted"/>
<name>A0A9N7RDR6_STRHE</name>